<dbReference type="EMBL" id="LTBA01000026">
    <property type="protein sequence ID" value="KYH34080.1"/>
    <property type="molecule type" value="Genomic_DNA"/>
</dbReference>
<evidence type="ECO:0000313" key="3">
    <source>
        <dbReference type="EMBL" id="KYH34080.1"/>
    </source>
</evidence>
<name>A0A151B2R3_9CLOT</name>
<dbReference type="AlphaFoldDB" id="A0A151B2R3"/>
<evidence type="ECO:0000256" key="1">
    <source>
        <dbReference type="ARBA" id="ARBA00023118"/>
    </source>
</evidence>
<dbReference type="RefSeq" id="WP_242863904.1">
    <property type="nucleotide sequence ID" value="NZ_LTBA01000026.1"/>
</dbReference>
<reference evidence="3 4" key="1">
    <citation type="submission" date="2016-02" db="EMBL/GenBank/DDBJ databases">
        <title>Genome sequence of Clostridium tepidiprofundi DSM 19306.</title>
        <authorList>
            <person name="Poehlein A."/>
            <person name="Daniel R."/>
        </authorList>
    </citation>
    <scope>NUCLEOTIDE SEQUENCE [LARGE SCALE GENOMIC DNA]</scope>
    <source>
        <strain evidence="3 4">DSM 19306</strain>
    </source>
</reference>
<evidence type="ECO:0000256" key="2">
    <source>
        <dbReference type="ARBA" id="ARBA00025626"/>
    </source>
</evidence>
<comment type="function">
    <text evidence="2">CRISPR (clustered regularly interspaced short palindromic repeat) is an adaptive immune system that provides protection against mobile genetic elements (viruses, transposable elements and conjugative plasmids). CRISPR clusters contain spacers, sequences complementary to antecedent mobile elements, and target invading nucleic acids. CRISPR clusters are transcribed and processed into CRISPR RNA (crRNA).</text>
</comment>
<protein>
    <recommendedName>
        <fullName evidence="5">Type I-B CRISPR-associated protein Cas7/Cst2/DevR</fullName>
    </recommendedName>
</protein>
<accession>A0A151B2R3</accession>
<dbReference type="InterPro" id="IPR013414">
    <property type="entry name" value="Cas7/Cst2/DevR_sub_I-B/Tneap"/>
</dbReference>
<evidence type="ECO:0000313" key="4">
    <source>
        <dbReference type="Proteomes" id="UP000075531"/>
    </source>
</evidence>
<proteinExistence type="predicted"/>
<evidence type="ECO:0008006" key="5">
    <source>
        <dbReference type="Google" id="ProtNLM"/>
    </source>
</evidence>
<dbReference type="PATRIC" id="fig|1121338.3.peg.2059"/>
<dbReference type="Pfam" id="PF01905">
    <property type="entry name" value="DevR"/>
    <property type="match status" value="1"/>
</dbReference>
<dbReference type="NCBIfam" id="TIGR02585">
    <property type="entry name" value="cas_Cst2_DevR"/>
    <property type="match status" value="1"/>
</dbReference>
<dbReference type="Proteomes" id="UP000075531">
    <property type="component" value="Unassembled WGS sequence"/>
</dbReference>
<organism evidence="3 4">
    <name type="scientific">Clostridium tepidiprofundi DSM 19306</name>
    <dbReference type="NCBI Taxonomy" id="1121338"/>
    <lineage>
        <taxon>Bacteria</taxon>
        <taxon>Bacillati</taxon>
        <taxon>Bacillota</taxon>
        <taxon>Clostridia</taxon>
        <taxon>Eubacteriales</taxon>
        <taxon>Clostridiaceae</taxon>
        <taxon>Clostridium</taxon>
    </lineage>
</organism>
<keyword evidence="1" id="KW-0051">Antiviral defense</keyword>
<dbReference type="STRING" id="1121338.CLTEP_19800"/>
<sequence>MDEKIKQKVVKSVTVTILTESSVALSNDQGFGNYTPIKKCYMSDGPHAITSVGTMTYEIRKQLGERGWNLSGIILNTNKKGKVTNIYPCIDNIECSEENGLETDVFGFLVPDKQLSKTSPLRIIPPKSVHIYKNDTQLITNKGFLNKDFRRNYYTKENEKYPEDKFPQTQALASEEIFGDYYVYTITIELDRLGVLEVKDGKYLAPDERIYMDKKLREKALRDILDVIVNLTRTIKHQTVHLKPLAVFGGAFESVIPYFWNDIEMDKHNVLILDNVLETIESYNLDKDNYIAVYSGRMNTGFRNAKIYDEENKILEGYPAKLLRELGEKLFVGEDDKWYLKVGEGDTPNDKDK</sequence>
<dbReference type="InterPro" id="IPR010154">
    <property type="entry name" value="CRISPR-assoc_Cas7/Cst2/DevR"/>
</dbReference>
<keyword evidence="4" id="KW-1185">Reference proteome</keyword>
<dbReference type="GO" id="GO:0051607">
    <property type="term" value="P:defense response to virus"/>
    <property type="evidence" value="ECO:0007669"/>
    <property type="project" value="UniProtKB-KW"/>
</dbReference>
<gene>
    <name evidence="3" type="ORF">CLTEP_19800</name>
</gene>
<comment type="caution">
    <text evidence="3">The sequence shown here is derived from an EMBL/GenBank/DDBJ whole genome shotgun (WGS) entry which is preliminary data.</text>
</comment>